<dbReference type="InterPro" id="IPR036388">
    <property type="entry name" value="WH-like_DNA-bd_sf"/>
</dbReference>
<dbReference type="HAMAP" id="MF_01114">
    <property type="entry name" value="RecX"/>
    <property type="match status" value="1"/>
</dbReference>
<dbReference type="GO" id="GO:0005737">
    <property type="term" value="C:cytoplasm"/>
    <property type="evidence" value="ECO:0007669"/>
    <property type="project" value="UniProtKB-SubCell"/>
</dbReference>
<evidence type="ECO:0000256" key="3">
    <source>
        <dbReference type="ARBA" id="ARBA00009695"/>
    </source>
</evidence>
<comment type="subcellular location">
    <subcellularLocation>
        <location evidence="2 6">Cytoplasm</location>
    </subcellularLocation>
</comment>
<dbReference type="PANTHER" id="PTHR33602">
    <property type="entry name" value="REGULATORY PROTEIN RECX FAMILY PROTEIN"/>
    <property type="match status" value="1"/>
</dbReference>
<dbReference type="InterPro" id="IPR053924">
    <property type="entry name" value="RecX_HTH_2nd"/>
</dbReference>
<dbReference type="STRING" id="1505723.SAMN04487792_0881"/>
<dbReference type="NCBIfam" id="NF010733">
    <property type="entry name" value="PRK14135.1"/>
    <property type="match status" value="1"/>
</dbReference>
<sequence>MPIITKVSSQKKPGRYNIFLDGQYAFSASERTIAEFVLLKGQELSNEKVEAVKQFDADAKATSMASIFLSYEPRTVYEVLQYLSKHGIAEQSAQSAVRELSEMGFLDDRQYVNLVLQQNLRIGTDGPLSLARKLEQKGIDPEIIQQAFEQVDEEQWQEPGLHVLRSLKSKIGQIAQLELERKMRTKLLSHGFTSDLSTAIVAQSNLQTNQVAQLAALKKQGIKAYKRFRRLNKSEREIKIRNYLYAHGFSSSEIESFLQGEIIPLDELGEY</sequence>
<name>A0A1I1SE07_9LACO</name>
<organism evidence="9 10">
    <name type="scientific">Lactobacillus bombicola</name>
    <dbReference type="NCBI Taxonomy" id="1505723"/>
    <lineage>
        <taxon>Bacteria</taxon>
        <taxon>Bacillati</taxon>
        <taxon>Bacillota</taxon>
        <taxon>Bacilli</taxon>
        <taxon>Lactobacillales</taxon>
        <taxon>Lactobacillaceae</taxon>
        <taxon>Lactobacillus</taxon>
    </lineage>
</organism>
<comment type="similarity">
    <text evidence="3 6">Belongs to the RecX family.</text>
</comment>
<dbReference type="Pfam" id="PF02631">
    <property type="entry name" value="RecX_HTH2"/>
    <property type="match status" value="1"/>
</dbReference>
<evidence type="ECO:0000256" key="4">
    <source>
        <dbReference type="ARBA" id="ARBA00018111"/>
    </source>
</evidence>
<dbReference type="Pfam" id="PF21981">
    <property type="entry name" value="RecX_HTH3"/>
    <property type="match status" value="1"/>
</dbReference>
<evidence type="ECO:0000256" key="1">
    <source>
        <dbReference type="ARBA" id="ARBA00003529"/>
    </source>
</evidence>
<proteinExistence type="inferred from homology"/>
<keyword evidence="5 6" id="KW-0963">Cytoplasm</keyword>
<dbReference type="EMBL" id="FOMN01000004">
    <property type="protein sequence ID" value="SFD44697.1"/>
    <property type="molecule type" value="Genomic_DNA"/>
</dbReference>
<feature type="domain" description="RecX second three-helical" evidence="7">
    <location>
        <begin position="107"/>
        <end position="147"/>
    </location>
</feature>
<evidence type="ECO:0000256" key="2">
    <source>
        <dbReference type="ARBA" id="ARBA00004496"/>
    </source>
</evidence>
<dbReference type="RefSeq" id="WP_090093015.1">
    <property type="nucleotide sequence ID" value="NZ_CBCRVU010000001.1"/>
</dbReference>
<evidence type="ECO:0000259" key="7">
    <source>
        <dbReference type="Pfam" id="PF02631"/>
    </source>
</evidence>
<dbReference type="Gene3D" id="1.10.10.10">
    <property type="entry name" value="Winged helix-like DNA-binding domain superfamily/Winged helix DNA-binding domain"/>
    <property type="match status" value="3"/>
</dbReference>
<evidence type="ECO:0000313" key="9">
    <source>
        <dbReference type="EMBL" id="SFD44697.1"/>
    </source>
</evidence>
<dbReference type="PANTHER" id="PTHR33602:SF1">
    <property type="entry name" value="REGULATORY PROTEIN RECX FAMILY PROTEIN"/>
    <property type="match status" value="1"/>
</dbReference>
<dbReference type="Proteomes" id="UP000199599">
    <property type="component" value="Unassembled WGS sequence"/>
</dbReference>
<feature type="domain" description="RecX third three-helical" evidence="8">
    <location>
        <begin position="213"/>
        <end position="258"/>
    </location>
</feature>
<dbReference type="AlphaFoldDB" id="A0A1I1SE07"/>
<evidence type="ECO:0000256" key="6">
    <source>
        <dbReference type="HAMAP-Rule" id="MF_01114"/>
    </source>
</evidence>
<protein>
    <recommendedName>
        <fullName evidence="4 6">Regulatory protein RecX</fullName>
    </recommendedName>
</protein>
<evidence type="ECO:0000256" key="5">
    <source>
        <dbReference type="ARBA" id="ARBA00022490"/>
    </source>
</evidence>
<dbReference type="InterPro" id="IPR053925">
    <property type="entry name" value="RecX_HTH_3rd"/>
</dbReference>
<dbReference type="InterPro" id="IPR003783">
    <property type="entry name" value="Regulatory_RecX"/>
</dbReference>
<reference evidence="10" key="1">
    <citation type="submission" date="2016-10" db="EMBL/GenBank/DDBJ databases">
        <authorList>
            <person name="Varghese N."/>
            <person name="Submissions S."/>
        </authorList>
    </citation>
    <scope>NUCLEOTIDE SEQUENCE [LARGE SCALE GENOMIC DNA]</scope>
    <source>
        <strain evidence="10">R-53102</strain>
    </source>
</reference>
<comment type="function">
    <text evidence="1 6">Modulates RecA activity.</text>
</comment>
<evidence type="ECO:0000313" key="10">
    <source>
        <dbReference type="Proteomes" id="UP000199599"/>
    </source>
</evidence>
<accession>A0A1I1SE07</accession>
<dbReference type="GO" id="GO:0006282">
    <property type="term" value="P:regulation of DNA repair"/>
    <property type="evidence" value="ECO:0007669"/>
    <property type="project" value="UniProtKB-UniRule"/>
</dbReference>
<gene>
    <name evidence="6" type="primary">recX</name>
    <name evidence="9" type="ORF">SAMN04487792_0881</name>
</gene>
<evidence type="ECO:0000259" key="8">
    <source>
        <dbReference type="Pfam" id="PF21981"/>
    </source>
</evidence>